<feature type="transmembrane region" description="Helical" evidence="4">
    <location>
        <begin position="20"/>
        <end position="41"/>
    </location>
</feature>
<evidence type="ECO:0000259" key="5">
    <source>
        <dbReference type="PROSITE" id="PS51829"/>
    </source>
</evidence>
<evidence type="ECO:0000256" key="2">
    <source>
        <dbReference type="ARBA" id="ARBA00022729"/>
    </source>
</evidence>
<dbReference type="Proteomes" id="UP000661715">
    <property type="component" value="Unassembled WGS sequence"/>
</dbReference>
<evidence type="ECO:0000313" key="7">
    <source>
        <dbReference type="Proteomes" id="UP000661715"/>
    </source>
</evidence>
<evidence type="ECO:0000256" key="3">
    <source>
        <dbReference type="ARBA" id="ARBA00022801"/>
    </source>
</evidence>
<gene>
    <name evidence="6" type="ORF">B6A10_15310</name>
</gene>
<name>A0ABR7UUG2_9FLAO</name>
<sequence>MIIKRPFKKISIVVALRLNFLLEIIRIFSSRLMMILLFIFYCTTGYSQNNFFSKTKLERKIHVGENDSLSNGYQFDYSKLSEALAQTFKTSKSAKNKVIVGFPDKRGVIIDFLISERAILDDEQQQKYPEIRSYFGYNIQNPSIKISFSLSPYKGLSGIMITNDEFVVYEPFDNIETFKVLEKKNIESRMFANCLAPKNLSKLKDIEYLKKQAVTTVKKKYKIAIATTNEYSSFHGNTLASVNAAIVATLTNVNAVFENDLNISFQLAPNNDSLLFFDADSDPFTESSDYGESLQKLLDTKIGDANYSIGHLFRKGGIEGNSNCIGCVCQSDLKGRAYSSSNHPTGYFFDYNLVAHEIGHQFGANHTWSANGNEGTGVQVEPGSGSTIMGYAGISNSANVGLNNEPYFHGISIAQIEDYSKQISCGDFISTTNTKPIIKDFSTIILPISTPFKLEGQASDNENDSLTYCWEQIDNSFGRYVFPDPQAANSNAVLCRSYLPSKNNTRYIPNLDELRYGLNETKWEKVPNVARKATFRLTVRDNNTQGGLTDYKDVEVVFDVNYGPFEFNSFNSKSIFLIPNSYQTISWNVNKTNRLHGGKYLKLVLSTDGGVKYDYVIADNIPNNGVFQFKVPNILATECRFLLEANGGHFFAINKENFSIGQEVMNVCKKYESSLNLALPISHDLPDAKQINSIDIEDTEMVNDVNVAINLSHEQIKNLEIFIESPEGTKVELKSFGSCGQEKGIIGTFDDEAVHFDCLNSSNNFKFRPQKDALSLFKGENTKGKWNIIIKDNLPSFGGVLNSWSIEFCKNIAKEVAVSEDYFDTIAVFPNPNKGSFIVSAPTLHRLTTITLELFDPLGRLVFNKQIKDTNYLNESLSLNKLQSGFYILKITDGDKVISRKILVK</sequence>
<dbReference type="InterPro" id="IPR024079">
    <property type="entry name" value="MetalloPept_cat_dom_sf"/>
</dbReference>
<dbReference type="InterPro" id="IPR026444">
    <property type="entry name" value="Secre_tail"/>
</dbReference>
<keyword evidence="3" id="KW-0378">Hydrolase</keyword>
<dbReference type="InterPro" id="IPR008979">
    <property type="entry name" value="Galactose-bd-like_sf"/>
</dbReference>
<keyword evidence="4" id="KW-0812">Transmembrane</keyword>
<dbReference type="Gene3D" id="3.40.390.10">
    <property type="entry name" value="Collagenase (Catalytic Domain)"/>
    <property type="match status" value="1"/>
</dbReference>
<dbReference type="SUPFAM" id="SSF55486">
    <property type="entry name" value="Metalloproteases ('zincins'), catalytic domain"/>
    <property type="match status" value="1"/>
</dbReference>
<dbReference type="Pfam" id="PF01483">
    <property type="entry name" value="P_proprotein"/>
    <property type="match status" value="1"/>
</dbReference>
<dbReference type="NCBIfam" id="TIGR04183">
    <property type="entry name" value="Por_Secre_tail"/>
    <property type="match status" value="1"/>
</dbReference>
<dbReference type="InterPro" id="IPR002884">
    <property type="entry name" value="P_dom"/>
</dbReference>
<keyword evidence="2" id="KW-0732">Signal</keyword>
<evidence type="ECO:0000256" key="4">
    <source>
        <dbReference type="SAM" id="Phobius"/>
    </source>
</evidence>
<keyword evidence="4" id="KW-1133">Transmembrane helix</keyword>
<comment type="caution">
    <text evidence="6">The sequence shown here is derived from an EMBL/GenBank/DDBJ whole genome shotgun (WGS) entry which is preliminary data.</text>
</comment>
<keyword evidence="7" id="KW-1185">Reference proteome</keyword>
<dbReference type="Pfam" id="PF18962">
    <property type="entry name" value="Por_Secre_tail"/>
    <property type="match status" value="1"/>
</dbReference>
<proteinExistence type="predicted"/>
<dbReference type="Pfam" id="PF13583">
    <property type="entry name" value="Reprolysin_4"/>
    <property type="match status" value="1"/>
</dbReference>
<dbReference type="Gene3D" id="2.60.40.10">
    <property type="entry name" value="Immunoglobulins"/>
    <property type="match status" value="1"/>
</dbReference>
<organism evidence="6 7">
    <name type="scientific">Flavobacterium pokkalii</name>
    <dbReference type="NCBI Taxonomy" id="1940408"/>
    <lineage>
        <taxon>Bacteria</taxon>
        <taxon>Pseudomonadati</taxon>
        <taxon>Bacteroidota</taxon>
        <taxon>Flavobacteriia</taxon>
        <taxon>Flavobacteriales</taxon>
        <taxon>Flavobacteriaceae</taxon>
        <taxon>Flavobacterium</taxon>
    </lineage>
</organism>
<dbReference type="SUPFAM" id="SSF49785">
    <property type="entry name" value="Galactose-binding domain-like"/>
    <property type="match status" value="1"/>
</dbReference>
<reference evidence="6 7" key="1">
    <citation type="journal article" date="2020" name="Microbiol. Res.">
        <title>Flavobacterium pokkalii sp. nov., a novel plant growth promoting native rhizobacteria isolated from pokkali rice grown in coastal saline affected agricultural regions of southern India, Kerala.</title>
        <authorList>
            <person name="Menon R.R."/>
            <person name="Kumari S."/>
            <person name="Viver T."/>
            <person name="Rameshkumar N."/>
        </authorList>
    </citation>
    <scope>NUCLEOTIDE SEQUENCE [LARGE SCALE GENOMIC DNA]</scope>
    <source>
        <strain evidence="6 7">L1I52</strain>
    </source>
</reference>
<dbReference type="Gene3D" id="2.60.120.260">
    <property type="entry name" value="Galactose-binding domain-like"/>
    <property type="match status" value="1"/>
</dbReference>
<evidence type="ECO:0000313" key="6">
    <source>
        <dbReference type="EMBL" id="MBD0726540.1"/>
    </source>
</evidence>
<feature type="domain" description="P/Homo B" evidence="5">
    <location>
        <begin position="658"/>
        <end position="814"/>
    </location>
</feature>
<dbReference type="RefSeq" id="WP_188221549.1">
    <property type="nucleotide sequence ID" value="NZ_NASZ01000031.1"/>
</dbReference>
<keyword evidence="4" id="KW-0472">Membrane</keyword>
<evidence type="ECO:0000256" key="1">
    <source>
        <dbReference type="ARBA" id="ARBA00022670"/>
    </source>
</evidence>
<protein>
    <recommendedName>
        <fullName evidence="5">P/Homo B domain-containing protein</fullName>
    </recommendedName>
</protein>
<accession>A0ABR7UUG2</accession>
<dbReference type="InterPro" id="IPR013783">
    <property type="entry name" value="Ig-like_fold"/>
</dbReference>
<dbReference type="PROSITE" id="PS51829">
    <property type="entry name" value="P_HOMO_B"/>
    <property type="match status" value="1"/>
</dbReference>
<keyword evidence="1" id="KW-0645">Protease</keyword>
<dbReference type="EMBL" id="NASZ01000031">
    <property type="protein sequence ID" value="MBD0726540.1"/>
    <property type="molecule type" value="Genomic_DNA"/>
</dbReference>